<sequence>MLRWQSAIQEYGENMTISHQSGNIHQNADGLSKWALEKTPENSAWVPQEEHHIEGILVTDIGTNFLIKLKKATIWKNVFISYANF</sequence>
<keyword evidence="2" id="KW-1185">Reference proteome</keyword>
<proteinExistence type="predicted"/>
<dbReference type="AlphaFoldDB" id="A0A9Q3FC39"/>
<evidence type="ECO:0000313" key="1">
    <source>
        <dbReference type="EMBL" id="MBW0536519.1"/>
    </source>
</evidence>
<dbReference type="OrthoDB" id="2507171at2759"/>
<name>A0A9Q3FC39_9BASI</name>
<protein>
    <submittedName>
        <fullName evidence="1">Uncharacterized protein</fullName>
    </submittedName>
</protein>
<dbReference type="EMBL" id="AVOT02041246">
    <property type="protein sequence ID" value="MBW0536519.1"/>
    <property type="molecule type" value="Genomic_DNA"/>
</dbReference>
<reference evidence="1" key="1">
    <citation type="submission" date="2021-03" db="EMBL/GenBank/DDBJ databases">
        <title>Draft genome sequence of rust myrtle Austropuccinia psidii MF-1, a brazilian biotype.</title>
        <authorList>
            <person name="Quecine M.C."/>
            <person name="Pachon D.M.R."/>
            <person name="Bonatelli M.L."/>
            <person name="Correr F.H."/>
            <person name="Franceschini L.M."/>
            <person name="Leite T.F."/>
            <person name="Margarido G.R.A."/>
            <person name="Almeida C.A."/>
            <person name="Ferrarezi J.A."/>
            <person name="Labate C.A."/>
        </authorList>
    </citation>
    <scope>NUCLEOTIDE SEQUENCE</scope>
    <source>
        <strain evidence="1">MF-1</strain>
    </source>
</reference>
<evidence type="ECO:0000313" key="2">
    <source>
        <dbReference type="Proteomes" id="UP000765509"/>
    </source>
</evidence>
<comment type="caution">
    <text evidence="1">The sequence shown here is derived from an EMBL/GenBank/DDBJ whole genome shotgun (WGS) entry which is preliminary data.</text>
</comment>
<gene>
    <name evidence="1" type="ORF">O181_076234</name>
</gene>
<accession>A0A9Q3FC39</accession>
<dbReference type="Proteomes" id="UP000765509">
    <property type="component" value="Unassembled WGS sequence"/>
</dbReference>
<organism evidence="1 2">
    <name type="scientific">Austropuccinia psidii MF-1</name>
    <dbReference type="NCBI Taxonomy" id="1389203"/>
    <lineage>
        <taxon>Eukaryota</taxon>
        <taxon>Fungi</taxon>
        <taxon>Dikarya</taxon>
        <taxon>Basidiomycota</taxon>
        <taxon>Pucciniomycotina</taxon>
        <taxon>Pucciniomycetes</taxon>
        <taxon>Pucciniales</taxon>
        <taxon>Sphaerophragmiaceae</taxon>
        <taxon>Austropuccinia</taxon>
    </lineage>
</organism>